<sequence length="68" mass="8004">SFFYLDKVSRKVGNDGVVESDDECYARRQKQLNSEFSKWKKYDGLFAYISDSLFSKSRNAYEKSQQSK</sequence>
<accession>A0ABR9ZFE4</accession>
<comment type="caution">
    <text evidence="1">The sequence shown here is derived from an EMBL/GenBank/DDBJ whole genome shotgun (WGS) entry which is preliminary data.</text>
</comment>
<organism evidence="1 2">
    <name type="scientific">Vibrio anguillarum</name>
    <name type="common">Listonella anguillarum</name>
    <dbReference type="NCBI Taxonomy" id="55601"/>
    <lineage>
        <taxon>Bacteria</taxon>
        <taxon>Pseudomonadati</taxon>
        <taxon>Pseudomonadota</taxon>
        <taxon>Gammaproteobacteria</taxon>
        <taxon>Vibrionales</taxon>
        <taxon>Vibrionaceae</taxon>
        <taxon>Vibrio</taxon>
    </lineage>
</organism>
<gene>
    <name evidence="1" type="ORF">EAY46_25915</name>
</gene>
<evidence type="ECO:0000313" key="1">
    <source>
        <dbReference type="EMBL" id="MBF4376420.1"/>
    </source>
</evidence>
<protein>
    <submittedName>
        <fullName evidence="1">Uncharacterized protein</fullName>
    </submittedName>
</protein>
<evidence type="ECO:0000313" key="2">
    <source>
        <dbReference type="Proteomes" id="UP000726136"/>
    </source>
</evidence>
<proteinExistence type="predicted"/>
<dbReference type="Proteomes" id="UP000726136">
    <property type="component" value="Unassembled WGS sequence"/>
</dbReference>
<dbReference type="EMBL" id="RDPI01000793">
    <property type="protein sequence ID" value="MBF4376420.1"/>
    <property type="molecule type" value="Genomic_DNA"/>
</dbReference>
<reference evidence="1 2" key="1">
    <citation type="journal article" date="2021" name="PeerJ">
        <title>Analysis of 44 Vibrio anguillarum genomes reveals high genetic diversity.</title>
        <authorList>
            <person name="Hansen M.J."/>
            <person name="Dalsgaard I."/>
        </authorList>
    </citation>
    <scope>NUCLEOTIDE SEQUENCE [LARGE SCALE GENOMIC DNA]</scope>
    <source>
        <strain evidence="1 2">040915-1/1B</strain>
    </source>
</reference>
<feature type="non-terminal residue" evidence="1">
    <location>
        <position position="1"/>
    </location>
</feature>
<name>A0ABR9ZFE4_VIBAN</name>
<keyword evidence="2" id="KW-1185">Reference proteome</keyword>